<dbReference type="Pfam" id="PF06985">
    <property type="entry name" value="HET"/>
    <property type="match status" value="1"/>
</dbReference>
<name>A0A9P9ES34_9HYPO</name>
<protein>
    <submittedName>
        <fullName evidence="2">Heterokaryon incompatibility protein-domain-containing protein</fullName>
    </submittedName>
</protein>
<evidence type="ECO:0000259" key="1">
    <source>
        <dbReference type="Pfam" id="PF06985"/>
    </source>
</evidence>
<dbReference type="Pfam" id="PF26639">
    <property type="entry name" value="Het-6_barrel"/>
    <property type="match status" value="1"/>
</dbReference>
<keyword evidence="3" id="KW-1185">Reference proteome</keyword>
<dbReference type="OrthoDB" id="265717at2759"/>
<dbReference type="Proteomes" id="UP000717696">
    <property type="component" value="Unassembled WGS sequence"/>
</dbReference>
<dbReference type="PANTHER" id="PTHR24148:SF64">
    <property type="entry name" value="HETEROKARYON INCOMPATIBILITY DOMAIN-CONTAINING PROTEIN"/>
    <property type="match status" value="1"/>
</dbReference>
<evidence type="ECO:0000313" key="3">
    <source>
        <dbReference type="Proteomes" id="UP000717696"/>
    </source>
</evidence>
<dbReference type="AlphaFoldDB" id="A0A9P9ES34"/>
<gene>
    <name evidence="2" type="ORF">B0J13DRAFT_445158</name>
</gene>
<dbReference type="InterPro" id="IPR052895">
    <property type="entry name" value="HetReg/Transcr_Mod"/>
</dbReference>
<sequence length="646" mass="73249">MAENLRQGYAGEILAEDDSFRLISLQPGEDTSPLILRLINTRLQETQPYEAVSYVWGDASQLVPVRVVVDKSGEESDMDITLSCNAALRRLRNKESARTLWIDSICINQSLTTEKNHQLALMGRIYQEATRVAVYLGKGTDDTDAAMKYIREIDRPSDYGDCAPTETSIQPERDEVTALKILFQRPWFHRVWVLQEITFAKKATVVCGNQELDWQGLLTFYHWNISSKLVEQLPYSVNILRDTRHCGATDPRDKLYAILPLLNRDHDELVSEIDASMSQYEYNDDETRELQLRQQKVEVRVDYGRSEQAVFIDLAISLLQTVGLDTLRQVVKQASISGLPSWVPDWSTSRSNWSSRNPPRQVVYRAGYTEEPEYMLGWTKSSPDSLQTWNVSEYSSVKGDVLTQIELEVVLVGKIQKLGDVCDIDNNFFPLRQWESLVPSKRYLEDRNRPDDVAFEDTRDWDNGPMMLSPFARAITGDDVIYPRAVKDAITFIKLYNNEATGNDKEGQRTNPYWNEKYESDDRLPLGKIFAKGASYEKQVQRLLLNCDGKRFFTTDTGFIGLCPDRAEVGDVVHVVKGASIPFVFRGAPSIGRGRADLILGSDAQGEVGNQHFELVGESFVLGVMAGDIWHDVADGTKTIEKIVVR</sequence>
<reference evidence="2" key="1">
    <citation type="journal article" date="2021" name="Nat. Commun.">
        <title>Genetic determinants of endophytism in the Arabidopsis root mycobiome.</title>
        <authorList>
            <person name="Mesny F."/>
            <person name="Miyauchi S."/>
            <person name="Thiergart T."/>
            <person name="Pickel B."/>
            <person name="Atanasova L."/>
            <person name="Karlsson M."/>
            <person name="Huettel B."/>
            <person name="Barry K.W."/>
            <person name="Haridas S."/>
            <person name="Chen C."/>
            <person name="Bauer D."/>
            <person name="Andreopoulos W."/>
            <person name="Pangilinan J."/>
            <person name="LaButti K."/>
            <person name="Riley R."/>
            <person name="Lipzen A."/>
            <person name="Clum A."/>
            <person name="Drula E."/>
            <person name="Henrissat B."/>
            <person name="Kohler A."/>
            <person name="Grigoriev I.V."/>
            <person name="Martin F.M."/>
            <person name="Hacquard S."/>
        </authorList>
    </citation>
    <scope>NUCLEOTIDE SEQUENCE</scope>
    <source>
        <strain evidence="2">MPI-CAGE-AT-0021</strain>
    </source>
</reference>
<accession>A0A9P9ES34</accession>
<feature type="domain" description="Heterokaryon incompatibility" evidence="1">
    <location>
        <begin position="49"/>
        <end position="196"/>
    </location>
</feature>
<evidence type="ECO:0000313" key="2">
    <source>
        <dbReference type="EMBL" id="KAH7142835.1"/>
    </source>
</evidence>
<dbReference type="EMBL" id="JAGMUU010000011">
    <property type="protein sequence ID" value="KAH7142835.1"/>
    <property type="molecule type" value="Genomic_DNA"/>
</dbReference>
<comment type="caution">
    <text evidence="2">The sequence shown here is derived from an EMBL/GenBank/DDBJ whole genome shotgun (WGS) entry which is preliminary data.</text>
</comment>
<dbReference type="PANTHER" id="PTHR24148">
    <property type="entry name" value="ANKYRIN REPEAT DOMAIN-CONTAINING PROTEIN 39 HOMOLOG-RELATED"/>
    <property type="match status" value="1"/>
</dbReference>
<organism evidence="2 3">
    <name type="scientific">Dactylonectria estremocensis</name>
    <dbReference type="NCBI Taxonomy" id="1079267"/>
    <lineage>
        <taxon>Eukaryota</taxon>
        <taxon>Fungi</taxon>
        <taxon>Dikarya</taxon>
        <taxon>Ascomycota</taxon>
        <taxon>Pezizomycotina</taxon>
        <taxon>Sordariomycetes</taxon>
        <taxon>Hypocreomycetidae</taxon>
        <taxon>Hypocreales</taxon>
        <taxon>Nectriaceae</taxon>
        <taxon>Dactylonectria</taxon>
    </lineage>
</organism>
<proteinExistence type="predicted"/>
<dbReference type="InterPro" id="IPR010730">
    <property type="entry name" value="HET"/>
</dbReference>